<evidence type="ECO:0000313" key="1">
    <source>
        <dbReference type="EMBL" id="PWL03215.1"/>
    </source>
</evidence>
<sequence length="175" mass="20179">MDSIDFSALEEYIYENRLMDSFLHGLDHWRQVEFNGLLLAKKTFADETVVRLFALFHDSKRCVDGYDDTHGESGAEFAAELRGKLYDLDDKRFEKLIHACSFHTTENASGDVTIDTCYDADRLDLGRVDIYPDPKKMATKAGKKLAAKLLQISTIDHRKFLRNVIRQNRSDLRLE</sequence>
<keyword evidence="2" id="KW-1185">Reference proteome</keyword>
<gene>
    <name evidence="1" type="ORF">B0H50_10858</name>
</gene>
<dbReference type="Gene3D" id="1.10.3210.10">
    <property type="entry name" value="Hypothetical protein af1432"/>
    <property type="match status" value="1"/>
</dbReference>
<organism evidence="1 2">
    <name type="scientific">Hallerella porci</name>
    <dbReference type="NCBI Taxonomy" id="1945871"/>
    <lineage>
        <taxon>Bacteria</taxon>
        <taxon>Pseudomonadati</taxon>
        <taxon>Fibrobacterota</taxon>
        <taxon>Fibrobacteria</taxon>
        <taxon>Fibrobacterales</taxon>
        <taxon>Fibrobacteraceae</taxon>
        <taxon>Hallerella</taxon>
    </lineage>
</organism>
<name>A0ABX5LPC6_9BACT</name>
<reference evidence="1 2" key="1">
    <citation type="submission" date="2018-05" db="EMBL/GenBank/DDBJ databases">
        <title>Animal gut microbial communities from fecal samples from Wisconsin, USA.</title>
        <authorList>
            <person name="Neumann A."/>
        </authorList>
    </citation>
    <scope>NUCLEOTIDE SEQUENCE [LARGE SCALE GENOMIC DNA]</scope>
    <source>
        <strain evidence="1 2">UWS4</strain>
    </source>
</reference>
<accession>A0ABX5LPC6</accession>
<comment type="caution">
    <text evidence="1">The sequence shown here is derived from an EMBL/GenBank/DDBJ whole genome shotgun (WGS) entry which is preliminary data.</text>
</comment>
<dbReference type="EMBL" id="QGHD01000008">
    <property type="protein sequence ID" value="PWL03215.1"/>
    <property type="molecule type" value="Genomic_DNA"/>
</dbReference>
<proteinExistence type="predicted"/>
<dbReference type="Proteomes" id="UP000245523">
    <property type="component" value="Unassembled WGS sequence"/>
</dbReference>
<protein>
    <recommendedName>
        <fullName evidence="3">HD domain-containing protein</fullName>
    </recommendedName>
</protein>
<dbReference type="RefSeq" id="WP_173315534.1">
    <property type="nucleotide sequence ID" value="NZ_JAXEIU010000021.1"/>
</dbReference>
<evidence type="ECO:0000313" key="2">
    <source>
        <dbReference type="Proteomes" id="UP000245523"/>
    </source>
</evidence>
<dbReference type="SUPFAM" id="SSF109604">
    <property type="entry name" value="HD-domain/PDEase-like"/>
    <property type="match status" value="1"/>
</dbReference>
<evidence type="ECO:0008006" key="3">
    <source>
        <dbReference type="Google" id="ProtNLM"/>
    </source>
</evidence>